<evidence type="ECO:0000313" key="1">
    <source>
        <dbReference type="EMBL" id="UWP80443.1"/>
    </source>
</evidence>
<proteinExistence type="predicted"/>
<sequence>MDNPDPAVGELDTLRQVADILDGNRLTVAVEDIEEMANRPGTLVAIPELVRFAAWPRTHVADYALSYAG</sequence>
<organism evidence="1 2">
    <name type="scientific">Dactylosporangium fulvum</name>
    <dbReference type="NCBI Taxonomy" id="53359"/>
    <lineage>
        <taxon>Bacteria</taxon>
        <taxon>Bacillati</taxon>
        <taxon>Actinomycetota</taxon>
        <taxon>Actinomycetes</taxon>
        <taxon>Micromonosporales</taxon>
        <taxon>Micromonosporaceae</taxon>
        <taxon>Dactylosporangium</taxon>
    </lineage>
</organism>
<name>A0ABY5VVC9_9ACTN</name>
<accession>A0ABY5VVC9</accession>
<evidence type="ECO:0000313" key="2">
    <source>
        <dbReference type="Proteomes" id="UP001059617"/>
    </source>
</evidence>
<keyword evidence="2" id="KW-1185">Reference proteome</keyword>
<reference evidence="1" key="1">
    <citation type="submission" date="2021-04" db="EMBL/GenBank/DDBJ databases">
        <authorList>
            <person name="Hartkoorn R.C."/>
            <person name="Beaudoing E."/>
            <person name="Hot D."/>
        </authorList>
    </citation>
    <scope>NUCLEOTIDE SEQUENCE</scope>
    <source>
        <strain evidence="1">NRRL B-16292</strain>
    </source>
</reference>
<dbReference type="EMBL" id="CP073720">
    <property type="protein sequence ID" value="UWP80443.1"/>
    <property type="molecule type" value="Genomic_DNA"/>
</dbReference>
<protein>
    <submittedName>
        <fullName evidence="1">Uncharacterized protein</fullName>
    </submittedName>
</protein>
<dbReference type="RefSeq" id="WP_259858203.1">
    <property type="nucleotide sequence ID" value="NZ_BAAAST010000042.1"/>
</dbReference>
<dbReference type="Proteomes" id="UP001059617">
    <property type="component" value="Chromosome"/>
</dbReference>
<gene>
    <name evidence="1" type="ORF">Dfulv_35525</name>
</gene>
<reference evidence="1" key="2">
    <citation type="submission" date="2022-09" db="EMBL/GenBank/DDBJ databases">
        <title>Biosynthetic gene clusters of Dactylosporangioum fulvum.</title>
        <authorList>
            <person name="Caradec T."/>
        </authorList>
    </citation>
    <scope>NUCLEOTIDE SEQUENCE</scope>
    <source>
        <strain evidence="1">NRRL B-16292</strain>
    </source>
</reference>